<feature type="region of interest" description="Disordered" evidence="1">
    <location>
        <begin position="1"/>
        <end position="82"/>
    </location>
</feature>
<comment type="caution">
    <text evidence="2">The sequence shown here is derived from an EMBL/GenBank/DDBJ whole genome shotgun (WGS) entry which is preliminary data.</text>
</comment>
<reference evidence="2 3" key="1">
    <citation type="submission" date="2018-06" db="EMBL/GenBank/DDBJ databases">
        <title>Whole genome sequencing of Candida tropicalis (genome annotated by CSBL at Korea University).</title>
        <authorList>
            <person name="Ahn J."/>
        </authorList>
    </citation>
    <scope>NUCLEOTIDE SEQUENCE [LARGE SCALE GENOMIC DNA]</scope>
    <source>
        <strain evidence="2 3">ATCC 20962</strain>
    </source>
</reference>
<evidence type="ECO:0000313" key="3">
    <source>
        <dbReference type="Proteomes" id="UP000253472"/>
    </source>
</evidence>
<evidence type="ECO:0000313" key="2">
    <source>
        <dbReference type="EMBL" id="RCK63441.1"/>
    </source>
</evidence>
<dbReference type="AlphaFoldDB" id="A0A367YEJ4"/>
<organism evidence="2 3">
    <name type="scientific">Candida viswanathii</name>
    <dbReference type="NCBI Taxonomy" id="5486"/>
    <lineage>
        <taxon>Eukaryota</taxon>
        <taxon>Fungi</taxon>
        <taxon>Dikarya</taxon>
        <taxon>Ascomycota</taxon>
        <taxon>Saccharomycotina</taxon>
        <taxon>Pichiomycetes</taxon>
        <taxon>Debaryomycetaceae</taxon>
        <taxon>Candida/Lodderomyces clade</taxon>
        <taxon>Candida</taxon>
    </lineage>
</organism>
<gene>
    <name evidence="2" type="ORF">Cantr_10122</name>
</gene>
<feature type="compositionally biased region" description="Basic and acidic residues" evidence="1">
    <location>
        <begin position="63"/>
        <end position="82"/>
    </location>
</feature>
<dbReference type="OrthoDB" id="4024787at2759"/>
<name>A0A367YEJ4_9ASCO</name>
<proteinExistence type="predicted"/>
<dbReference type="EMBL" id="QLNQ01000024">
    <property type="protein sequence ID" value="RCK63441.1"/>
    <property type="molecule type" value="Genomic_DNA"/>
</dbReference>
<dbReference type="Proteomes" id="UP000253472">
    <property type="component" value="Unassembled WGS sequence"/>
</dbReference>
<evidence type="ECO:0000256" key="1">
    <source>
        <dbReference type="SAM" id="MobiDB-lite"/>
    </source>
</evidence>
<accession>A0A367YEJ4</accession>
<protein>
    <submittedName>
        <fullName evidence="2">Uncharacterized protein</fullName>
    </submittedName>
</protein>
<keyword evidence="3" id="KW-1185">Reference proteome</keyword>
<sequence>MSLDPDQIEIATGEVTDANDGPESPAATATSTHPEEDEDEEAGDAKLEQTEDNPQVKVPLLSTERKLRVIHPKTESHETPHHDEDIEAAGEDQASAQHDSSIDSLDLDLQSPEELHALYEGYQARFKSSITQSQRLFESLRNQNFTLAYYHRRNQSLLTVLDELEDKKKELGDGTCEDLLDRMQRVVEKMPRCKDALIPFIELFENGKVAKNELVNLYMLEKVPDLVNDDLVKLQTNPQSIENWCIRNNPNLINLNYKPITIDNLQDYNGGTEYLLNLNDDFLTSQSSGNRKKRKLEKK</sequence>